<dbReference type="Proteomes" id="UP001256712">
    <property type="component" value="Segment"/>
</dbReference>
<accession>A0AAE9LNJ5</accession>
<evidence type="ECO:0000256" key="1">
    <source>
        <dbReference type="SAM" id="Phobius"/>
    </source>
</evidence>
<sequence length="204" mass="23100">MTMLNFWQIIILFIIVLTIYMYIFKFVQKFILQNKTPQHAETPLFNFTFQRNRGTDCSLNRLPCVTDQQCRDNCVIANAVSELTCRDGFCSASDVLQNAQAPNSITCDPALGLIRVFAVGGDFVVAQTCVSTYRDLVDDTGTLRPYLCDNGNLNINLNQIQFSPNDCECLIGYEKLVFRQTALARAIPVCIPNNLVNLYKRVYN</sequence>
<proteinExistence type="predicted"/>
<dbReference type="Pfam" id="PF05006">
    <property type="entry name" value="PIF3"/>
    <property type="match status" value="1"/>
</dbReference>
<reference evidence="2" key="1">
    <citation type="journal article" date="2022" name="J. Invertebr. Pathol.">
        <title>Identification of a new nucleopolyhedrovirus isolated from the olive leaf moth, Palpita vitrealis, from two locations in Egypt.</title>
        <authorList>
            <person name="El-Salamouny S."/>
            <person name="Wennmann J.T."/>
            <person name="Kleespies R.G."/>
            <person name="Richert-Poggeler K.R."/>
            <person name="Mansour A."/>
            <person name="Awad M."/>
            <person name="Agamy E."/>
            <person name="Salama R."/>
            <person name="Jehle J.A."/>
        </authorList>
    </citation>
    <scope>NUCLEOTIDE SEQUENCE</scope>
    <source>
        <strain evidence="2">Giza 2005</strain>
    </source>
</reference>
<evidence type="ECO:0000313" key="3">
    <source>
        <dbReference type="Proteomes" id="UP001256712"/>
    </source>
</evidence>
<organism evidence="2 3">
    <name type="scientific">Palpita vitrealis nucleopolyhedrovirus</name>
    <dbReference type="NCBI Taxonomy" id="2951960"/>
    <lineage>
        <taxon>Viruses</taxon>
        <taxon>Viruses incertae sedis</taxon>
        <taxon>Naldaviricetes</taxon>
        <taxon>Lefavirales</taxon>
        <taxon>Baculoviridae</taxon>
        <taxon>Alphabaculovirus</taxon>
        <taxon>Alphabaculovirus pavitrealis</taxon>
    </lineage>
</organism>
<keyword evidence="3" id="KW-1185">Reference proteome</keyword>
<feature type="transmembrane region" description="Helical" evidence="1">
    <location>
        <begin position="6"/>
        <end position="24"/>
    </location>
</feature>
<keyword evidence="1" id="KW-1133">Transmembrane helix</keyword>
<keyword evidence="1" id="KW-0472">Membrane</keyword>
<name>A0AAE9LNJ5_9ABAC</name>
<dbReference type="InterPro" id="IPR007703">
    <property type="entry name" value="PIF3"/>
</dbReference>
<keyword evidence="1" id="KW-0812">Transmembrane</keyword>
<protein>
    <submittedName>
        <fullName evidence="2">Pif-3</fullName>
    </submittedName>
</protein>
<evidence type="ECO:0000313" key="2">
    <source>
        <dbReference type="EMBL" id="USC25953.1"/>
    </source>
</evidence>
<dbReference type="EMBL" id="OL685370">
    <property type="protein sequence ID" value="USC25953.1"/>
    <property type="molecule type" value="Genomic_DNA"/>
</dbReference>